<proteinExistence type="predicted"/>
<dbReference type="Gene3D" id="2.120.10.80">
    <property type="entry name" value="Kelch-type beta propeller"/>
    <property type="match status" value="2"/>
</dbReference>
<dbReference type="PANTHER" id="PTHR24412:SF172">
    <property type="entry name" value="KELCH-LIKE PROTEIN 10"/>
    <property type="match status" value="1"/>
</dbReference>
<dbReference type="Pfam" id="PF00651">
    <property type="entry name" value="BTB"/>
    <property type="match status" value="1"/>
</dbReference>
<dbReference type="SMART" id="SM00875">
    <property type="entry name" value="BACK"/>
    <property type="match status" value="1"/>
</dbReference>
<dbReference type="Gene3D" id="1.25.40.420">
    <property type="match status" value="1"/>
</dbReference>
<dbReference type="InterPro" id="IPR015915">
    <property type="entry name" value="Kelch-typ_b-propeller"/>
</dbReference>
<dbReference type="PANTHER" id="PTHR24412">
    <property type="entry name" value="KELCH PROTEIN"/>
    <property type="match status" value="1"/>
</dbReference>
<dbReference type="GeneTree" id="ENSGT00940000154664"/>
<reference evidence="4" key="2">
    <citation type="submission" date="2025-08" db="UniProtKB">
        <authorList>
            <consortium name="Ensembl"/>
        </authorList>
    </citation>
    <scope>IDENTIFICATION</scope>
</reference>
<dbReference type="InterPro" id="IPR006652">
    <property type="entry name" value="Kelch_1"/>
</dbReference>
<dbReference type="InterPro" id="IPR011705">
    <property type="entry name" value="BACK"/>
</dbReference>
<keyword evidence="2" id="KW-0677">Repeat</keyword>
<dbReference type="PRINTS" id="PR00501">
    <property type="entry name" value="KELCHREPEAT"/>
</dbReference>
<dbReference type="SUPFAM" id="SSF117281">
    <property type="entry name" value="Kelch motif"/>
    <property type="match status" value="2"/>
</dbReference>
<dbReference type="Pfam" id="PF07707">
    <property type="entry name" value="BACK"/>
    <property type="match status" value="1"/>
</dbReference>
<gene>
    <name evidence="4" type="primary">LOC114652816</name>
</gene>
<protein>
    <submittedName>
        <fullName evidence="4">Kelch-like protein 10</fullName>
    </submittedName>
</protein>
<dbReference type="Proteomes" id="UP000694620">
    <property type="component" value="Chromosome 5"/>
</dbReference>
<dbReference type="FunFam" id="1.25.40.420:FF:000001">
    <property type="entry name" value="Kelch-like family member 12"/>
    <property type="match status" value="1"/>
</dbReference>
<name>A0A8C4RPB8_ERPCA</name>
<dbReference type="Pfam" id="PF24681">
    <property type="entry name" value="Kelch_KLHDC2_KLHL20_DRC7"/>
    <property type="match status" value="1"/>
</dbReference>
<accession>A0A8C4RPB8</accession>
<organism evidence="4 5">
    <name type="scientific">Erpetoichthys calabaricus</name>
    <name type="common">Rope fish</name>
    <name type="synonym">Calamoichthys calabaricus</name>
    <dbReference type="NCBI Taxonomy" id="27687"/>
    <lineage>
        <taxon>Eukaryota</taxon>
        <taxon>Metazoa</taxon>
        <taxon>Chordata</taxon>
        <taxon>Craniata</taxon>
        <taxon>Vertebrata</taxon>
        <taxon>Euteleostomi</taxon>
        <taxon>Actinopterygii</taxon>
        <taxon>Polypteriformes</taxon>
        <taxon>Polypteridae</taxon>
        <taxon>Erpetoichthys</taxon>
    </lineage>
</organism>
<dbReference type="SUPFAM" id="SSF54695">
    <property type="entry name" value="POZ domain"/>
    <property type="match status" value="1"/>
</dbReference>
<dbReference type="InterPro" id="IPR011333">
    <property type="entry name" value="SKP1/BTB/POZ_sf"/>
</dbReference>
<evidence type="ECO:0000313" key="4">
    <source>
        <dbReference type="Ensembl" id="ENSECRP00000004915.1"/>
    </source>
</evidence>
<dbReference type="InterPro" id="IPR000210">
    <property type="entry name" value="BTB/POZ_dom"/>
</dbReference>
<dbReference type="PROSITE" id="PS50097">
    <property type="entry name" value="BTB"/>
    <property type="match status" value="1"/>
</dbReference>
<dbReference type="Gene3D" id="3.30.710.10">
    <property type="entry name" value="Potassium Channel Kv1.1, Chain A"/>
    <property type="match status" value="1"/>
</dbReference>
<feature type="domain" description="BTB" evidence="3">
    <location>
        <begin position="23"/>
        <end position="90"/>
    </location>
</feature>
<evidence type="ECO:0000256" key="1">
    <source>
        <dbReference type="ARBA" id="ARBA00022441"/>
    </source>
</evidence>
<dbReference type="SMART" id="SM00225">
    <property type="entry name" value="BTB"/>
    <property type="match status" value="1"/>
</dbReference>
<keyword evidence="1" id="KW-0880">Kelch repeat</keyword>
<dbReference type="PIRSF" id="PIRSF037037">
    <property type="entry name" value="Kelch-like_protein_gigaxonin"/>
    <property type="match status" value="1"/>
</dbReference>
<keyword evidence="5" id="KW-1185">Reference proteome</keyword>
<reference evidence="4" key="1">
    <citation type="submission" date="2021-06" db="EMBL/GenBank/DDBJ databases">
        <authorList>
            <consortium name="Wellcome Sanger Institute Data Sharing"/>
        </authorList>
    </citation>
    <scope>NUCLEOTIDE SEQUENCE [LARGE SCALE GENOMIC DNA]</scope>
</reference>
<sequence>MESNIHAVDYNVLNELRLEGRFLDVIIDVNGVEFPAHKNVLCCCSPYFRTLFSKRWNNKEKKVYNISGISPDMMEMIITFAYTQKVPVTFENVEQLLAAADQLNILGTINLCSNFLDSHLSVKNCIGICKIAYCYSCLELHFKAFRFTVHNFEELVRVSEEFLQLSFFELCRIIERDELNVRNESHVFNAVMKWMYHKFAERKKFLADLLPKVRITLKASSLFVSNVKKSEYMKDDPQYKLCAYRCLLQMIYDLGINDSATPHHSSPKTSTRLPYSILLSIGGWRDSHPTNAIEVYDTRAKSWTDVMCSEETPRAYHGTAFVLGYIYLIGGCDRVKYYNRVCRFDPVRKVWQEVAPTHSRRCYISVVVLNNFIYAMGGFDGLNRLSTAEKYNSETNQWTLLSSMNERRSDASATTLHGKIYICGGFSGEDYLFTAEVYDPSMNQWTMIPPMMIQRSGVGVVAYKDEIYAVGGFDGENRLETAEAFNPQTGIWRSIASMITPRSNFGIETMEDLLYAVGGYDGHTTSSKVECYNKETNEWKEVPNMTIDRSALSCCVLSGLPNIREYVISRVSPEPVTHSEDSRMSPFCNIPPL</sequence>
<dbReference type="Pfam" id="PF01344">
    <property type="entry name" value="Kelch_1"/>
    <property type="match status" value="2"/>
</dbReference>
<evidence type="ECO:0000313" key="5">
    <source>
        <dbReference type="Proteomes" id="UP000694620"/>
    </source>
</evidence>
<dbReference type="AlphaFoldDB" id="A0A8C4RPB8"/>
<evidence type="ECO:0000256" key="2">
    <source>
        <dbReference type="ARBA" id="ARBA00022737"/>
    </source>
</evidence>
<reference evidence="4" key="3">
    <citation type="submission" date="2025-09" db="UniProtKB">
        <authorList>
            <consortium name="Ensembl"/>
        </authorList>
    </citation>
    <scope>IDENTIFICATION</scope>
</reference>
<evidence type="ECO:0000259" key="3">
    <source>
        <dbReference type="PROSITE" id="PS50097"/>
    </source>
</evidence>
<dbReference type="InterPro" id="IPR017096">
    <property type="entry name" value="BTB-kelch_protein"/>
</dbReference>
<dbReference type="SMART" id="SM00612">
    <property type="entry name" value="Kelch"/>
    <property type="match status" value="6"/>
</dbReference>
<dbReference type="Ensembl" id="ENSECRT00000004998.1">
    <property type="protein sequence ID" value="ENSECRP00000004915.1"/>
    <property type="gene ID" value="ENSECRG00000003329.1"/>
</dbReference>